<name>A0A016X008_9BILA</name>
<dbReference type="EMBL" id="JARK01000057">
    <property type="protein sequence ID" value="EYC44563.1"/>
    <property type="molecule type" value="Genomic_DNA"/>
</dbReference>
<dbReference type="Pfam" id="PF17641">
    <property type="entry name" value="ASPRs"/>
    <property type="match status" value="1"/>
</dbReference>
<dbReference type="Proteomes" id="UP000024635">
    <property type="component" value="Unassembled WGS sequence"/>
</dbReference>
<dbReference type="AlphaFoldDB" id="A0A016X008"/>
<evidence type="ECO:0000256" key="1">
    <source>
        <dbReference type="SAM" id="SignalP"/>
    </source>
</evidence>
<evidence type="ECO:0000313" key="3">
    <source>
        <dbReference type="Proteomes" id="UP000024635"/>
    </source>
</evidence>
<dbReference type="OrthoDB" id="5893662at2759"/>
<keyword evidence="1" id="KW-0732">Signal</keyword>
<feature type="signal peptide" evidence="1">
    <location>
        <begin position="1"/>
        <end position="28"/>
    </location>
</feature>
<sequence>MKTPITHLVMALWYAALILLSVAASGGAQGLAPAGIQATPDCSQLGKYAFHRKDLRTELAAELLVRQPTRGGVSAKMTYLCALEGMAGLILENPHKPVTCPVDLGIFPLLFEKDGKDVSANLMTKEATADFVKHMPAFGSATGFGCNYVEENGRHKFLCLFKLTRKIVVRRS</sequence>
<protein>
    <recommendedName>
        <fullName evidence="4">SCP domain-containing protein</fullName>
    </recommendedName>
</protein>
<proteinExistence type="predicted"/>
<dbReference type="InterPro" id="IPR035109">
    <property type="entry name" value="ASPR"/>
</dbReference>
<evidence type="ECO:0000313" key="2">
    <source>
        <dbReference type="EMBL" id="EYC44563.1"/>
    </source>
</evidence>
<comment type="caution">
    <text evidence="2">The sequence shown here is derived from an EMBL/GenBank/DDBJ whole genome shotgun (WGS) entry which is preliminary data.</text>
</comment>
<gene>
    <name evidence="2" type="primary">Acey_s0457.g1808</name>
    <name evidence="2" type="synonym">ASPR-s0457.g1808</name>
    <name evidence="2" type="ORF">Y032_0457g1808</name>
</gene>
<keyword evidence="3" id="KW-1185">Reference proteome</keyword>
<reference evidence="3" key="1">
    <citation type="journal article" date="2015" name="Nat. Genet.">
        <title>The genome and transcriptome of the zoonotic hookworm Ancylostoma ceylanicum identify infection-specific gene families.</title>
        <authorList>
            <person name="Schwarz E.M."/>
            <person name="Hu Y."/>
            <person name="Antoshechkin I."/>
            <person name="Miller M.M."/>
            <person name="Sternberg P.W."/>
            <person name="Aroian R.V."/>
        </authorList>
    </citation>
    <scope>NUCLEOTIDE SEQUENCE</scope>
    <source>
        <strain evidence="3">HY135</strain>
    </source>
</reference>
<feature type="chain" id="PRO_5001492213" description="SCP domain-containing protein" evidence="1">
    <location>
        <begin position="29"/>
        <end position="172"/>
    </location>
</feature>
<evidence type="ECO:0008006" key="4">
    <source>
        <dbReference type="Google" id="ProtNLM"/>
    </source>
</evidence>
<accession>A0A016X008</accession>
<organism evidence="2 3">
    <name type="scientific">Ancylostoma ceylanicum</name>
    <dbReference type="NCBI Taxonomy" id="53326"/>
    <lineage>
        <taxon>Eukaryota</taxon>
        <taxon>Metazoa</taxon>
        <taxon>Ecdysozoa</taxon>
        <taxon>Nematoda</taxon>
        <taxon>Chromadorea</taxon>
        <taxon>Rhabditida</taxon>
        <taxon>Rhabditina</taxon>
        <taxon>Rhabditomorpha</taxon>
        <taxon>Strongyloidea</taxon>
        <taxon>Ancylostomatidae</taxon>
        <taxon>Ancylostomatinae</taxon>
        <taxon>Ancylostoma</taxon>
    </lineage>
</organism>